<dbReference type="RefSeq" id="WP_280580495.1">
    <property type="nucleotide sequence ID" value="NZ_JARXRO010000020.1"/>
</dbReference>
<sequence>MIDRTKMPTLLAAALAISLAGCSKPQESLQEDALVQQESGGAQWPQGNDAVSGEASMLASAPAGEASAMPPPLDTSRMQPAQIIDRAGFGQPIIAADLEIPAGWQTVGGVAWNDGTDCITNQLQIGWTAMAPDSLTAIEILPGFNWQVAGTEIQMNPCPAAPYRSTREFLEATVQRTRPGARVLDYQDQPEVAQQMAQSAQSHPQAQLRHDAGRVLIAYNKDGVEMREVLGAAITFSQMQGNVVAGTATISSVRGPNGRVDFELGKRVGATMRLNPQWLEAMKQRGMANLQRVSDGQRRSINDWHNRQMAIISARGEADRAAIRMRTNREVAGIYSAIAANTSATSDRMHASNIDTINQVNSYAGVDGTVVKSSIHGGDQVFQNSNDPSQAYSTDEAYPNPPSGYVELERVP</sequence>
<reference evidence="2 3" key="1">
    <citation type="submission" date="2023-04" db="EMBL/GenBank/DDBJ databases">
        <title>Luteimonas sp. M1R5S59.</title>
        <authorList>
            <person name="Sun J.-Q."/>
        </authorList>
    </citation>
    <scope>NUCLEOTIDE SEQUENCE [LARGE SCALE GENOMIC DNA]</scope>
    <source>
        <strain evidence="2 3">M1R5S59</strain>
    </source>
</reference>
<organism evidence="2 3">
    <name type="scientific">Luteimonas kalidii</name>
    <dbReference type="NCBI Taxonomy" id="3042025"/>
    <lineage>
        <taxon>Bacteria</taxon>
        <taxon>Pseudomonadati</taxon>
        <taxon>Pseudomonadota</taxon>
        <taxon>Gammaproteobacteria</taxon>
        <taxon>Lysobacterales</taxon>
        <taxon>Lysobacteraceae</taxon>
        <taxon>Luteimonas</taxon>
    </lineage>
</organism>
<evidence type="ECO:0000313" key="3">
    <source>
        <dbReference type="Proteomes" id="UP001156873"/>
    </source>
</evidence>
<dbReference type="EMBL" id="JARXRO010000020">
    <property type="protein sequence ID" value="MDH5835705.1"/>
    <property type="molecule type" value="Genomic_DNA"/>
</dbReference>
<proteinExistence type="predicted"/>
<dbReference type="PROSITE" id="PS51257">
    <property type="entry name" value="PROKAR_LIPOPROTEIN"/>
    <property type="match status" value="1"/>
</dbReference>
<evidence type="ECO:0000313" key="2">
    <source>
        <dbReference type="EMBL" id="MDH5835705.1"/>
    </source>
</evidence>
<gene>
    <name evidence="2" type="ORF">QFW81_17490</name>
</gene>
<name>A0ABT6JYC2_9GAMM</name>
<accession>A0ABT6JYC2</accession>
<evidence type="ECO:0000256" key="1">
    <source>
        <dbReference type="SAM" id="MobiDB-lite"/>
    </source>
</evidence>
<comment type="caution">
    <text evidence="2">The sequence shown here is derived from an EMBL/GenBank/DDBJ whole genome shotgun (WGS) entry which is preliminary data.</text>
</comment>
<keyword evidence="3" id="KW-1185">Reference proteome</keyword>
<feature type="region of interest" description="Disordered" evidence="1">
    <location>
        <begin position="377"/>
        <end position="412"/>
    </location>
</feature>
<protein>
    <submittedName>
        <fullName evidence="2">Uncharacterized protein</fullName>
    </submittedName>
</protein>
<dbReference type="Proteomes" id="UP001156873">
    <property type="component" value="Unassembled WGS sequence"/>
</dbReference>
<feature type="compositionally biased region" description="Polar residues" evidence="1">
    <location>
        <begin position="381"/>
        <end position="393"/>
    </location>
</feature>